<evidence type="ECO:0000313" key="5">
    <source>
        <dbReference type="Proteomes" id="UP000254107"/>
    </source>
</evidence>
<dbReference type="EMBL" id="UGQC01000004">
    <property type="protein sequence ID" value="STZ74824.1"/>
    <property type="molecule type" value="Genomic_DNA"/>
</dbReference>
<accession>A0A1V4GYM4</accession>
<dbReference type="EMBL" id="UGQC01000004">
    <property type="protein sequence ID" value="STZ74890.1"/>
    <property type="molecule type" value="Genomic_DNA"/>
</dbReference>
<proteinExistence type="predicted"/>
<reference evidence="1" key="2">
    <citation type="submission" date="2017-03" db="EMBL/GenBank/DDBJ databases">
        <authorList>
            <person name="Afonso C.L."/>
            <person name="Miller P.J."/>
            <person name="Scott M.A."/>
            <person name="Spackman E."/>
            <person name="Goraichik I."/>
            <person name="Dimitrov K.M."/>
            <person name="Suarez D.L."/>
            <person name="Swayne D.E."/>
        </authorList>
    </citation>
    <scope>NUCLEOTIDE SEQUENCE</scope>
    <source>
        <strain evidence="1">CCUG 4441</strain>
    </source>
</reference>
<dbReference type="AlphaFoldDB" id="A0A1V4GYM4"/>
<evidence type="ECO:0000313" key="4">
    <source>
        <dbReference type="Proteomes" id="UP000191025"/>
    </source>
</evidence>
<dbReference type="Proteomes" id="UP000254107">
    <property type="component" value="Unassembled WGS sequence"/>
</dbReference>
<organism evidence="1 4">
    <name type="scientific">Moraxella lacunata</name>
    <dbReference type="NCBI Taxonomy" id="477"/>
    <lineage>
        <taxon>Bacteria</taxon>
        <taxon>Pseudomonadati</taxon>
        <taxon>Pseudomonadota</taxon>
        <taxon>Gammaproteobacteria</taxon>
        <taxon>Moraxellales</taxon>
        <taxon>Moraxellaceae</taxon>
        <taxon>Moraxella</taxon>
    </lineage>
</organism>
<gene>
    <name evidence="1" type="ORF">B5J94_05135</name>
    <name evidence="2" type="ORF">NCTC7911_03005</name>
    <name evidence="3" type="ORF">NCTC7911_03071</name>
</gene>
<dbReference type="GeneID" id="302271533"/>
<evidence type="ECO:0000313" key="2">
    <source>
        <dbReference type="EMBL" id="STZ74824.1"/>
    </source>
</evidence>
<sequence>MSISASIDFNFYSSSVEITPLLLINILMSNGWSLLGCGGKSYLPIGDIDDFDWQYSKSITDDEIMDICTIKFKNKEIIGLGLTWLDTNIGGNFLFYPEGGLSFLLNIKRIENSSTTLTDFNWYLEKIVPVLIRNHIKVERVECSHMI</sequence>
<dbReference type="EMBL" id="MXAN01000033">
    <property type="protein sequence ID" value="OPH37744.1"/>
    <property type="molecule type" value="Genomic_DNA"/>
</dbReference>
<keyword evidence="5" id="KW-1185">Reference proteome</keyword>
<dbReference type="Proteomes" id="UP000191025">
    <property type="component" value="Unassembled WGS sequence"/>
</dbReference>
<evidence type="ECO:0000313" key="1">
    <source>
        <dbReference type="EMBL" id="OPH37744.1"/>
    </source>
</evidence>
<evidence type="ECO:0000313" key="3">
    <source>
        <dbReference type="EMBL" id="STZ74890.1"/>
    </source>
</evidence>
<protein>
    <submittedName>
        <fullName evidence="1">Uncharacterized protein</fullName>
    </submittedName>
</protein>
<dbReference type="RefSeq" id="WP_062498614.1">
    <property type="nucleotide sequence ID" value="NZ_MXAN01000033.1"/>
</dbReference>
<reference evidence="2 5" key="3">
    <citation type="submission" date="2018-06" db="EMBL/GenBank/DDBJ databases">
        <authorList>
            <consortium name="Pathogen Informatics"/>
            <person name="Doyle S."/>
        </authorList>
    </citation>
    <scope>NUCLEOTIDE SEQUENCE [LARGE SCALE GENOMIC DNA]</scope>
    <source>
        <strain evidence="2 5">NCTC7911</strain>
    </source>
</reference>
<reference evidence="4" key="1">
    <citation type="submission" date="2017-03" db="EMBL/GenBank/DDBJ databases">
        <title>Draft genome sequence of Moraxella equi CCUG 4950T type strain.</title>
        <authorList>
            <person name="Salva-Serra F."/>
            <person name="Engstrom-Jakobsson H."/>
            <person name="Thorell K."/>
            <person name="Jaen-Luchoro D."/>
            <person name="Gonzales-Siles L."/>
            <person name="Karlsson R."/>
            <person name="Yazdan S."/>
            <person name="Boulund F."/>
            <person name="Johnning A."/>
            <person name="Engstrand L."/>
            <person name="Kristiansson E."/>
            <person name="Moore E."/>
        </authorList>
    </citation>
    <scope>NUCLEOTIDE SEQUENCE [LARGE SCALE GENOMIC DNA]</scope>
    <source>
        <strain evidence="4">CCUG 4441</strain>
    </source>
</reference>
<name>A0A1V4GYM4_MORLA</name>